<keyword evidence="3" id="KW-1185">Reference proteome</keyword>
<comment type="caution">
    <text evidence="2">The sequence shown here is derived from an EMBL/GenBank/DDBJ whole genome shotgun (WGS) entry which is preliminary data.</text>
</comment>
<feature type="region of interest" description="Disordered" evidence="1">
    <location>
        <begin position="85"/>
        <end position="107"/>
    </location>
</feature>
<dbReference type="Proteomes" id="UP001321473">
    <property type="component" value="Unassembled WGS sequence"/>
</dbReference>
<reference evidence="2 3" key="1">
    <citation type="journal article" date="2023" name="Arcadia Sci">
        <title>De novo assembly of a long-read Amblyomma americanum tick genome.</title>
        <authorList>
            <person name="Chou S."/>
            <person name="Poskanzer K.E."/>
            <person name="Rollins M."/>
            <person name="Thuy-Boun P.S."/>
        </authorList>
    </citation>
    <scope>NUCLEOTIDE SEQUENCE [LARGE SCALE GENOMIC DNA]</scope>
    <source>
        <strain evidence="2">F_SG_1</strain>
        <tissue evidence="2">Salivary glands</tissue>
    </source>
</reference>
<dbReference type="AlphaFoldDB" id="A0AAQ4EHM2"/>
<organism evidence="2 3">
    <name type="scientific">Amblyomma americanum</name>
    <name type="common">Lone star tick</name>
    <dbReference type="NCBI Taxonomy" id="6943"/>
    <lineage>
        <taxon>Eukaryota</taxon>
        <taxon>Metazoa</taxon>
        <taxon>Ecdysozoa</taxon>
        <taxon>Arthropoda</taxon>
        <taxon>Chelicerata</taxon>
        <taxon>Arachnida</taxon>
        <taxon>Acari</taxon>
        <taxon>Parasitiformes</taxon>
        <taxon>Ixodida</taxon>
        <taxon>Ixodoidea</taxon>
        <taxon>Ixodidae</taxon>
        <taxon>Amblyomminae</taxon>
        <taxon>Amblyomma</taxon>
    </lineage>
</organism>
<accession>A0AAQ4EHM2</accession>
<sequence length="128" mass="14408">MDKMAWYWQEDAAGGSSRANTCTSRQTERHERQHLRDEEVTQFVWSSTSADIGRTPDIARYTSSDPSSQDLHCFQALLVSTVTTRPEASQWAGPTRQQPKKGGASKVRHVKACLLKTTPSKHEMQPSF</sequence>
<feature type="region of interest" description="Disordered" evidence="1">
    <location>
        <begin position="9"/>
        <end position="35"/>
    </location>
</feature>
<proteinExistence type="predicted"/>
<evidence type="ECO:0000313" key="2">
    <source>
        <dbReference type="EMBL" id="KAK8774256.1"/>
    </source>
</evidence>
<name>A0AAQ4EHM2_AMBAM</name>
<protein>
    <submittedName>
        <fullName evidence="2">Uncharacterized protein</fullName>
    </submittedName>
</protein>
<evidence type="ECO:0000313" key="3">
    <source>
        <dbReference type="Proteomes" id="UP001321473"/>
    </source>
</evidence>
<feature type="compositionally biased region" description="Basic and acidic residues" evidence="1">
    <location>
        <begin position="26"/>
        <end position="35"/>
    </location>
</feature>
<evidence type="ECO:0000256" key="1">
    <source>
        <dbReference type="SAM" id="MobiDB-lite"/>
    </source>
</evidence>
<gene>
    <name evidence="2" type="ORF">V5799_011215</name>
</gene>
<dbReference type="EMBL" id="JARKHS020015650">
    <property type="protein sequence ID" value="KAK8774256.1"/>
    <property type="molecule type" value="Genomic_DNA"/>
</dbReference>